<feature type="non-terminal residue" evidence="2">
    <location>
        <position position="29"/>
    </location>
</feature>
<dbReference type="AlphaFoldDB" id="A0A0F9RL12"/>
<evidence type="ECO:0000256" key="1">
    <source>
        <dbReference type="SAM" id="MobiDB-lite"/>
    </source>
</evidence>
<protein>
    <submittedName>
        <fullName evidence="2">Uncharacterized protein</fullName>
    </submittedName>
</protein>
<name>A0A0F9RL12_9ZZZZ</name>
<dbReference type="EMBL" id="LAZR01003476">
    <property type="protein sequence ID" value="KKN17908.1"/>
    <property type="molecule type" value="Genomic_DNA"/>
</dbReference>
<comment type="caution">
    <text evidence="2">The sequence shown here is derived from an EMBL/GenBank/DDBJ whole genome shotgun (WGS) entry which is preliminary data.</text>
</comment>
<organism evidence="2">
    <name type="scientific">marine sediment metagenome</name>
    <dbReference type="NCBI Taxonomy" id="412755"/>
    <lineage>
        <taxon>unclassified sequences</taxon>
        <taxon>metagenomes</taxon>
        <taxon>ecological metagenomes</taxon>
    </lineage>
</organism>
<feature type="region of interest" description="Disordered" evidence="1">
    <location>
        <begin position="1"/>
        <end position="29"/>
    </location>
</feature>
<accession>A0A0F9RL12</accession>
<gene>
    <name evidence="2" type="ORF">LCGC14_0961030</name>
</gene>
<reference evidence="2" key="1">
    <citation type="journal article" date="2015" name="Nature">
        <title>Complex archaea that bridge the gap between prokaryotes and eukaryotes.</title>
        <authorList>
            <person name="Spang A."/>
            <person name="Saw J.H."/>
            <person name="Jorgensen S.L."/>
            <person name="Zaremba-Niedzwiedzka K."/>
            <person name="Martijn J."/>
            <person name="Lind A.E."/>
            <person name="van Eijk R."/>
            <person name="Schleper C."/>
            <person name="Guy L."/>
            <person name="Ettema T.J."/>
        </authorList>
    </citation>
    <scope>NUCLEOTIDE SEQUENCE</scope>
</reference>
<proteinExistence type="predicted"/>
<sequence length="29" mass="3345">MTEDESRQKQINKPNNKLPEPLISFASDN</sequence>
<evidence type="ECO:0000313" key="2">
    <source>
        <dbReference type="EMBL" id="KKN17908.1"/>
    </source>
</evidence>